<protein>
    <submittedName>
        <fullName evidence="2">Uncharacterized protein</fullName>
    </submittedName>
</protein>
<keyword evidence="1" id="KW-1133">Transmembrane helix</keyword>
<dbReference type="EMBL" id="JXTC01000215">
    <property type="protein sequence ID" value="PON81490.1"/>
    <property type="molecule type" value="Genomic_DNA"/>
</dbReference>
<dbReference type="InParanoid" id="A0A2P5E7M5"/>
<accession>A0A2P5E7M5</accession>
<keyword evidence="1" id="KW-0812">Transmembrane</keyword>
<evidence type="ECO:0000313" key="3">
    <source>
        <dbReference type="Proteomes" id="UP000237000"/>
    </source>
</evidence>
<comment type="caution">
    <text evidence="2">The sequence shown here is derived from an EMBL/GenBank/DDBJ whole genome shotgun (WGS) entry which is preliminary data.</text>
</comment>
<organism evidence="2 3">
    <name type="scientific">Trema orientale</name>
    <name type="common">Charcoal tree</name>
    <name type="synonym">Celtis orientalis</name>
    <dbReference type="NCBI Taxonomy" id="63057"/>
    <lineage>
        <taxon>Eukaryota</taxon>
        <taxon>Viridiplantae</taxon>
        <taxon>Streptophyta</taxon>
        <taxon>Embryophyta</taxon>
        <taxon>Tracheophyta</taxon>
        <taxon>Spermatophyta</taxon>
        <taxon>Magnoliopsida</taxon>
        <taxon>eudicotyledons</taxon>
        <taxon>Gunneridae</taxon>
        <taxon>Pentapetalae</taxon>
        <taxon>rosids</taxon>
        <taxon>fabids</taxon>
        <taxon>Rosales</taxon>
        <taxon>Cannabaceae</taxon>
        <taxon>Trema</taxon>
    </lineage>
</organism>
<feature type="transmembrane region" description="Helical" evidence="1">
    <location>
        <begin position="12"/>
        <end position="36"/>
    </location>
</feature>
<keyword evidence="3" id="KW-1185">Reference proteome</keyword>
<dbReference type="AlphaFoldDB" id="A0A2P5E7M5"/>
<evidence type="ECO:0000256" key="1">
    <source>
        <dbReference type="SAM" id="Phobius"/>
    </source>
</evidence>
<gene>
    <name evidence="2" type="ORF">TorRG33x02_226820</name>
</gene>
<sequence>MALFGSTSGITYIYYTVFLCLYNCFSSFSYICILFYY</sequence>
<evidence type="ECO:0000313" key="2">
    <source>
        <dbReference type="EMBL" id="PON81490.1"/>
    </source>
</evidence>
<reference evidence="3" key="1">
    <citation type="submission" date="2016-06" db="EMBL/GenBank/DDBJ databases">
        <title>Parallel loss of symbiosis genes in relatives of nitrogen-fixing non-legume Parasponia.</title>
        <authorList>
            <person name="Van Velzen R."/>
            <person name="Holmer R."/>
            <person name="Bu F."/>
            <person name="Rutten L."/>
            <person name="Van Zeijl A."/>
            <person name="Liu W."/>
            <person name="Santuari L."/>
            <person name="Cao Q."/>
            <person name="Sharma T."/>
            <person name="Shen D."/>
            <person name="Roswanjaya Y."/>
            <person name="Wardhani T."/>
            <person name="Kalhor M.S."/>
            <person name="Jansen J."/>
            <person name="Van den Hoogen J."/>
            <person name="Gungor B."/>
            <person name="Hartog M."/>
            <person name="Hontelez J."/>
            <person name="Verver J."/>
            <person name="Yang W.-C."/>
            <person name="Schijlen E."/>
            <person name="Repin R."/>
            <person name="Schilthuizen M."/>
            <person name="Schranz E."/>
            <person name="Heidstra R."/>
            <person name="Miyata K."/>
            <person name="Fedorova E."/>
            <person name="Kohlen W."/>
            <person name="Bisseling T."/>
            <person name="Smit S."/>
            <person name="Geurts R."/>
        </authorList>
    </citation>
    <scope>NUCLEOTIDE SEQUENCE [LARGE SCALE GENOMIC DNA]</scope>
    <source>
        <strain evidence="3">cv. RG33-2</strain>
    </source>
</reference>
<dbReference type="Proteomes" id="UP000237000">
    <property type="component" value="Unassembled WGS sequence"/>
</dbReference>
<keyword evidence="1" id="KW-0472">Membrane</keyword>
<name>A0A2P5E7M5_TREOI</name>
<proteinExistence type="predicted"/>